<protein>
    <submittedName>
        <fullName evidence="1">Uncharacterized protein</fullName>
    </submittedName>
</protein>
<reference evidence="1" key="1">
    <citation type="journal article" date="2014" name="Int. J. Syst. Evol. Microbiol.">
        <title>Complete genome sequence of Corynebacterium casei LMG S-19264T (=DSM 44701T), isolated from a smear-ripened cheese.</title>
        <authorList>
            <consortium name="US DOE Joint Genome Institute (JGI-PGF)"/>
            <person name="Walter F."/>
            <person name="Albersmeier A."/>
            <person name="Kalinowski J."/>
            <person name="Ruckert C."/>
        </authorList>
    </citation>
    <scope>NUCLEOTIDE SEQUENCE</scope>
    <source>
        <strain evidence="1">KCTC 42651</strain>
    </source>
</reference>
<accession>A0A919CTJ9</accession>
<dbReference type="EMBL" id="BMZS01000013">
    <property type="protein sequence ID" value="GHD61750.1"/>
    <property type="molecule type" value="Genomic_DNA"/>
</dbReference>
<evidence type="ECO:0000313" key="2">
    <source>
        <dbReference type="Proteomes" id="UP000630353"/>
    </source>
</evidence>
<proteinExistence type="predicted"/>
<keyword evidence="2" id="KW-1185">Reference proteome</keyword>
<gene>
    <name evidence="1" type="ORF">GCM10017083_49530</name>
</gene>
<name>A0A919CTJ9_9PROT</name>
<sequence>MSVRQLVVDEGAQADLIEIRRSDQRAAAAILTALQEASSGPDGLESLTIDGFENDWYEVSYVRFFGKEGLNVWRLKEGFLEEGWRAYRVVYGVDYARESIIILAVVSRDWNYDKSETDPQSARIRAAYERHGISNIPRG</sequence>
<dbReference type="Proteomes" id="UP000630353">
    <property type="component" value="Unassembled WGS sequence"/>
</dbReference>
<evidence type="ECO:0000313" key="1">
    <source>
        <dbReference type="EMBL" id="GHD61750.1"/>
    </source>
</evidence>
<organism evidence="1 2">
    <name type="scientific">Thalassobaculum fulvum</name>
    <dbReference type="NCBI Taxonomy" id="1633335"/>
    <lineage>
        <taxon>Bacteria</taxon>
        <taxon>Pseudomonadati</taxon>
        <taxon>Pseudomonadota</taxon>
        <taxon>Alphaproteobacteria</taxon>
        <taxon>Rhodospirillales</taxon>
        <taxon>Thalassobaculaceae</taxon>
        <taxon>Thalassobaculum</taxon>
    </lineage>
</organism>
<dbReference type="AlphaFoldDB" id="A0A919CTJ9"/>
<comment type="caution">
    <text evidence="1">The sequence shown here is derived from an EMBL/GenBank/DDBJ whole genome shotgun (WGS) entry which is preliminary data.</text>
</comment>
<reference evidence="1" key="2">
    <citation type="submission" date="2020-09" db="EMBL/GenBank/DDBJ databases">
        <authorList>
            <person name="Sun Q."/>
            <person name="Kim S."/>
        </authorList>
    </citation>
    <scope>NUCLEOTIDE SEQUENCE</scope>
    <source>
        <strain evidence="1">KCTC 42651</strain>
    </source>
</reference>